<keyword evidence="4 5" id="KW-0560">Oxidoreductase</keyword>
<dbReference type="InterPro" id="IPR046373">
    <property type="entry name" value="Acyl-CoA_Oxase/DH_mid-dom_sf"/>
</dbReference>
<gene>
    <name evidence="8" type="ORF">GCM10009751_09300</name>
</gene>
<dbReference type="CDD" id="cd00567">
    <property type="entry name" value="ACAD"/>
    <property type="match status" value="1"/>
</dbReference>
<evidence type="ECO:0000256" key="2">
    <source>
        <dbReference type="ARBA" id="ARBA00022630"/>
    </source>
</evidence>
<sequence>MTGLDWLQALRPSLDLDLDPNLWAGWQRLDAALDDVAVGDPGPGDPAARSRWLRRVRTQLSTHHGSGLWQAGAQFLAGYRDLDLREATGTGHGQMILDHAPGPLARSWADRLARGALVGIAATEAHGGSRIQEITTTAHPLPGGLWRVSGSKCWVSRLTESDAFVVFLRDPAGTISAVVIDATAPGLVREPRTPSGLGGWSWGMLTFDAVDVDPTTQLIGEAGQGLRIFREHFTRFRPLVTLCALGTAASVHDRVRGLLADRSARGVIPRIRDNALIALGSAWAQINAATLLALHATHPDSHDLAARLGKAHGVDTACRTTEALAPLVGAVGFQHDHPIAKARTDLAALQYADGIHDSLYRSGGAELLRAATGRPRLQAA</sequence>
<evidence type="ECO:0000256" key="1">
    <source>
        <dbReference type="ARBA" id="ARBA00009347"/>
    </source>
</evidence>
<dbReference type="Pfam" id="PF02770">
    <property type="entry name" value="Acyl-CoA_dh_M"/>
    <property type="match status" value="1"/>
</dbReference>
<dbReference type="InterPro" id="IPR036250">
    <property type="entry name" value="AcylCo_DH-like_C"/>
</dbReference>
<comment type="caution">
    <text evidence="8">The sequence shown here is derived from an EMBL/GenBank/DDBJ whole genome shotgun (WGS) entry which is preliminary data.</text>
</comment>
<name>A0ABN2N6M5_9MICO</name>
<feature type="domain" description="Acyl-CoA dehydrogenase/oxidase C-terminal" evidence="6">
    <location>
        <begin position="223"/>
        <end position="356"/>
    </location>
</feature>
<evidence type="ECO:0000259" key="7">
    <source>
        <dbReference type="Pfam" id="PF02770"/>
    </source>
</evidence>
<evidence type="ECO:0000256" key="4">
    <source>
        <dbReference type="ARBA" id="ARBA00023002"/>
    </source>
</evidence>
<evidence type="ECO:0000313" key="9">
    <source>
        <dbReference type="Proteomes" id="UP001501094"/>
    </source>
</evidence>
<protein>
    <recommendedName>
        <fullName evidence="10">Acyl-CoA dehydrogenase</fullName>
    </recommendedName>
</protein>
<dbReference type="InterPro" id="IPR050741">
    <property type="entry name" value="Acyl-CoA_dehydrogenase"/>
</dbReference>
<dbReference type="Gene3D" id="1.20.140.10">
    <property type="entry name" value="Butyryl-CoA Dehydrogenase, subunit A, domain 3"/>
    <property type="match status" value="1"/>
</dbReference>
<dbReference type="PANTHER" id="PTHR48083">
    <property type="entry name" value="MEDIUM-CHAIN SPECIFIC ACYL-COA DEHYDROGENASE, MITOCHONDRIAL-RELATED"/>
    <property type="match status" value="1"/>
</dbReference>
<comment type="similarity">
    <text evidence="1 5">Belongs to the acyl-CoA dehydrogenase family.</text>
</comment>
<dbReference type="InterPro" id="IPR009075">
    <property type="entry name" value="AcylCo_DH/oxidase_C"/>
</dbReference>
<dbReference type="InterPro" id="IPR009100">
    <property type="entry name" value="AcylCoA_DH/oxidase_NM_dom_sf"/>
</dbReference>
<accession>A0ABN2N6M5</accession>
<evidence type="ECO:0000256" key="5">
    <source>
        <dbReference type="RuleBase" id="RU362125"/>
    </source>
</evidence>
<dbReference type="SUPFAM" id="SSF47203">
    <property type="entry name" value="Acyl-CoA dehydrogenase C-terminal domain-like"/>
    <property type="match status" value="1"/>
</dbReference>
<dbReference type="EMBL" id="BAAANL010000002">
    <property type="protein sequence ID" value="GAA1854709.1"/>
    <property type="molecule type" value="Genomic_DNA"/>
</dbReference>
<dbReference type="Pfam" id="PF00441">
    <property type="entry name" value="Acyl-CoA_dh_1"/>
    <property type="match status" value="1"/>
</dbReference>
<dbReference type="PANTHER" id="PTHR48083:SF2">
    <property type="entry name" value="MEDIUM-CHAIN SPECIFIC ACYL-COA DEHYDROGENASE, MITOCHONDRIAL"/>
    <property type="match status" value="1"/>
</dbReference>
<proteinExistence type="inferred from homology"/>
<keyword evidence="2 5" id="KW-0285">Flavoprotein</keyword>
<feature type="domain" description="Acyl-CoA oxidase/dehydrogenase middle" evidence="7">
    <location>
        <begin position="120"/>
        <end position="210"/>
    </location>
</feature>
<dbReference type="InterPro" id="IPR006091">
    <property type="entry name" value="Acyl-CoA_Oxase/DH_mid-dom"/>
</dbReference>
<dbReference type="Proteomes" id="UP001501094">
    <property type="component" value="Unassembled WGS sequence"/>
</dbReference>
<dbReference type="RefSeq" id="WP_344100054.1">
    <property type="nucleotide sequence ID" value="NZ_BAAANL010000002.1"/>
</dbReference>
<evidence type="ECO:0000256" key="3">
    <source>
        <dbReference type="ARBA" id="ARBA00022827"/>
    </source>
</evidence>
<keyword evidence="9" id="KW-1185">Reference proteome</keyword>
<evidence type="ECO:0000313" key="8">
    <source>
        <dbReference type="EMBL" id="GAA1854709.1"/>
    </source>
</evidence>
<keyword evidence="3 5" id="KW-0274">FAD</keyword>
<reference evidence="8 9" key="1">
    <citation type="journal article" date="2019" name="Int. J. Syst. Evol. Microbiol.">
        <title>The Global Catalogue of Microorganisms (GCM) 10K type strain sequencing project: providing services to taxonomists for standard genome sequencing and annotation.</title>
        <authorList>
            <consortium name="The Broad Institute Genomics Platform"/>
            <consortium name="The Broad Institute Genome Sequencing Center for Infectious Disease"/>
            <person name="Wu L."/>
            <person name="Ma J."/>
        </authorList>
    </citation>
    <scope>NUCLEOTIDE SEQUENCE [LARGE SCALE GENOMIC DNA]</scope>
    <source>
        <strain evidence="8 9">JCM 14326</strain>
    </source>
</reference>
<evidence type="ECO:0008006" key="10">
    <source>
        <dbReference type="Google" id="ProtNLM"/>
    </source>
</evidence>
<dbReference type="SUPFAM" id="SSF56645">
    <property type="entry name" value="Acyl-CoA dehydrogenase NM domain-like"/>
    <property type="match status" value="1"/>
</dbReference>
<dbReference type="Gene3D" id="2.40.110.10">
    <property type="entry name" value="Butyryl-CoA Dehydrogenase, subunit A, domain 2"/>
    <property type="match status" value="1"/>
</dbReference>
<organism evidence="8 9">
    <name type="scientific">Myceligenerans crystallogenes</name>
    <dbReference type="NCBI Taxonomy" id="316335"/>
    <lineage>
        <taxon>Bacteria</taxon>
        <taxon>Bacillati</taxon>
        <taxon>Actinomycetota</taxon>
        <taxon>Actinomycetes</taxon>
        <taxon>Micrococcales</taxon>
        <taxon>Promicromonosporaceae</taxon>
        <taxon>Myceligenerans</taxon>
    </lineage>
</organism>
<comment type="cofactor">
    <cofactor evidence="5">
        <name>FAD</name>
        <dbReference type="ChEBI" id="CHEBI:57692"/>
    </cofactor>
</comment>
<evidence type="ECO:0000259" key="6">
    <source>
        <dbReference type="Pfam" id="PF00441"/>
    </source>
</evidence>